<dbReference type="Proteomes" id="UP000237105">
    <property type="component" value="Unassembled WGS sequence"/>
</dbReference>
<reference evidence="3" key="1">
    <citation type="submission" date="2016-06" db="EMBL/GenBank/DDBJ databases">
        <title>Parallel loss of symbiosis genes in relatives of nitrogen-fixing non-legume Parasponia.</title>
        <authorList>
            <person name="Van Velzen R."/>
            <person name="Holmer R."/>
            <person name="Bu F."/>
            <person name="Rutten L."/>
            <person name="Van Zeijl A."/>
            <person name="Liu W."/>
            <person name="Santuari L."/>
            <person name="Cao Q."/>
            <person name="Sharma T."/>
            <person name="Shen D."/>
            <person name="Roswanjaya Y."/>
            <person name="Wardhani T."/>
            <person name="Kalhor M.S."/>
            <person name="Jansen J."/>
            <person name="Van den Hoogen J."/>
            <person name="Gungor B."/>
            <person name="Hartog M."/>
            <person name="Hontelez J."/>
            <person name="Verver J."/>
            <person name="Yang W.-C."/>
            <person name="Schijlen E."/>
            <person name="Repin R."/>
            <person name="Schilthuizen M."/>
            <person name="Schranz E."/>
            <person name="Heidstra R."/>
            <person name="Miyata K."/>
            <person name="Fedorova E."/>
            <person name="Kohlen W."/>
            <person name="Bisseling T."/>
            <person name="Smit S."/>
            <person name="Geurts R."/>
        </authorList>
    </citation>
    <scope>NUCLEOTIDE SEQUENCE [LARGE SCALE GENOMIC DNA]</scope>
    <source>
        <strain evidence="3">cv. WU1-14</strain>
    </source>
</reference>
<evidence type="ECO:0000256" key="1">
    <source>
        <dbReference type="SAM" id="MobiDB-lite"/>
    </source>
</evidence>
<comment type="caution">
    <text evidence="2">The sequence shown here is derived from an EMBL/GenBank/DDBJ whole genome shotgun (WGS) entry which is preliminary data.</text>
</comment>
<proteinExistence type="predicted"/>
<name>A0A2P5B981_PARAD</name>
<evidence type="ECO:0000313" key="2">
    <source>
        <dbReference type="EMBL" id="PON45349.1"/>
    </source>
</evidence>
<gene>
    <name evidence="2" type="ORF">PanWU01x14_259600</name>
</gene>
<feature type="region of interest" description="Disordered" evidence="1">
    <location>
        <begin position="39"/>
        <end position="58"/>
    </location>
</feature>
<evidence type="ECO:0000313" key="3">
    <source>
        <dbReference type="Proteomes" id="UP000237105"/>
    </source>
</evidence>
<organism evidence="2 3">
    <name type="scientific">Parasponia andersonii</name>
    <name type="common">Sponia andersonii</name>
    <dbReference type="NCBI Taxonomy" id="3476"/>
    <lineage>
        <taxon>Eukaryota</taxon>
        <taxon>Viridiplantae</taxon>
        <taxon>Streptophyta</taxon>
        <taxon>Embryophyta</taxon>
        <taxon>Tracheophyta</taxon>
        <taxon>Spermatophyta</taxon>
        <taxon>Magnoliopsida</taxon>
        <taxon>eudicotyledons</taxon>
        <taxon>Gunneridae</taxon>
        <taxon>Pentapetalae</taxon>
        <taxon>rosids</taxon>
        <taxon>fabids</taxon>
        <taxon>Rosales</taxon>
        <taxon>Cannabaceae</taxon>
        <taxon>Parasponia</taxon>
    </lineage>
</organism>
<dbReference type="EMBL" id="JXTB01000333">
    <property type="protein sequence ID" value="PON45349.1"/>
    <property type="molecule type" value="Genomic_DNA"/>
</dbReference>
<feature type="compositionally biased region" description="Low complexity" evidence="1">
    <location>
        <begin position="1"/>
        <end position="19"/>
    </location>
</feature>
<keyword evidence="3" id="KW-1185">Reference proteome</keyword>
<feature type="region of interest" description="Disordered" evidence="1">
    <location>
        <begin position="1"/>
        <end position="29"/>
    </location>
</feature>
<feature type="non-terminal residue" evidence="2">
    <location>
        <position position="1"/>
    </location>
</feature>
<accession>A0A2P5B981</accession>
<dbReference type="AlphaFoldDB" id="A0A2P5B981"/>
<sequence>LKAAKPSPLDLPGSSGPRPNNAPEGLPATRPCIATLALAQRPSTVGAGRRPSSLGASH</sequence>
<protein>
    <submittedName>
        <fullName evidence="2">Uncharacterized protein</fullName>
    </submittedName>
</protein>